<organism evidence="3 4">
    <name type="scientific">Aphanomyces stellatus</name>
    <dbReference type="NCBI Taxonomy" id="120398"/>
    <lineage>
        <taxon>Eukaryota</taxon>
        <taxon>Sar</taxon>
        <taxon>Stramenopiles</taxon>
        <taxon>Oomycota</taxon>
        <taxon>Saprolegniomycetes</taxon>
        <taxon>Saprolegniales</taxon>
        <taxon>Verrucalvaceae</taxon>
        <taxon>Aphanomyces</taxon>
    </lineage>
</organism>
<dbReference type="EMBL" id="CAADRA010005301">
    <property type="protein sequence ID" value="VFT88271.1"/>
    <property type="molecule type" value="Genomic_DNA"/>
</dbReference>
<gene>
    <name evidence="3" type="primary">Aste57867_11410</name>
    <name evidence="2" type="ORF">As57867_011368</name>
    <name evidence="3" type="ORF">ASTE57867_11410</name>
</gene>
<evidence type="ECO:0000313" key="2">
    <source>
        <dbReference type="EMBL" id="KAF0697936.1"/>
    </source>
</evidence>
<feature type="transmembrane region" description="Helical" evidence="1">
    <location>
        <begin position="59"/>
        <end position="82"/>
    </location>
</feature>
<dbReference type="Proteomes" id="UP000332933">
    <property type="component" value="Unassembled WGS sequence"/>
</dbReference>
<evidence type="ECO:0000313" key="4">
    <source>
        <dbReference type="Proteomes" id="UP000332933"/>
    </source>
</evidence>
<reference evidence="3 4" key="1">
    <citation type="submission" date="2019-03" db="EMBL/GenBank/DDBJ databases">
        <authorList>
            <person name="Gaulin E."/>
            <person name="Dumas B."/>
        </authorList>
    </citation>
    <scope>NUCLEOTIDE SEQUENCE [LARGE SCALE GENOMIC DNA]</scope>
    <source>
        <strain evidence="3">CBS 568.67</strain>
    </source>
</reference>
<evidence type="ECO:0000313" key="3">
    <source>
        <dbReference type="EMBL" id="VFT88271.1"/>
    </source>
</evidence>
<dbReference type="EMBL" id="VJMH01005280">
    <property type="protein sequence ID" value="KAF0697936.1"/>
    <property type="molecule type" value="Genomic_DNA"/>
</dbReference>
<keyword evidence="4" id="KW-1185">Reference proteome</keyword>
<evidence type="ECO:0000256" key="1">
    <source>
        <dbReference type="SAM" id="Phobius"/>
    </source>
</evidence>
<keyword evidence="1" id="KW-1133">Transmembrane helix</keyword>
<keyword evidence="1" id="KW-0812">Transmembrane</keyword>
<protein>
    <submittedName>
        <fullName evidence="3">Aste57867_11410 protein</fullName>
    </submittedName>
</protein>
<accession>A0A485KTE8</accession>
<proteinExistence type="predicted"/>
<reference evidence="2" key="2">
    <citation type="submission" date="2019-06" db="EMBL/GenBank/DDBJ databases">
        <title>Genomics analysis of Aphanomyces spp. identifies a new class of oomycete effector associated with host adaptation.</title>
        <authorList>
            <person name="Gaulin E."/>
        </authorList>
    </citation>
    <scope>NUCLEOTIDE SEQUENCE</scope>
    <source>
        <strain evidence="2">CBS 578.67</strain>
    </source>
</reference>
<dbReference type="AlphaFoldDB" id="A0A485KTE8"/>
<keyword evidence="1" id="KW-0472">Membrane</keyword>
<sequence>MSRASALGMGDAGTPVFAAAFPLAIGRVLAAEAVLTGVALASVGLAHCLAAVLDAELSSVSLVGAIGDVAPLAVFVLVAFAVKDPGQVAKLTAWGRTQHCMWSQMDEPIDECHRNTNYIVEPNARTWAYCDQDPEEYIWDRV</sequence>
<feature type="transmembrane region" description="Helical" evidence="1">
    <location>
        <begin position="33"/>
        <end position="53"/>
    </location>
</feature>
<name>A0A485KTE8_9STRA</name>